<dbReference type="RefSeq" id="WP_121172726.1">
    <property type="nucleotide sequence ID" value="NZ_RBIN01000004.1"/>
</dbReference>
<dbReference type="OrthoDB" id="9770306at2"/>
<dbReference type="AlphaFoldDB" id="A0A420WXQ9"/>
<keyword evidence="3" id="KW-1185">Reference proteome</keyword>
<feature type="domain" description="Cysteine-rich" evidence="1">
    <location>
        <begin position="3"/>
        <end position="83"/>
    </location>
</feature>
<comment type="caution">
    <text evidence="2">The sequence shown here is derived from an EMBL/GenBank/DDBJ whole genome shotgun (WGS) entry which is preliminary data.</text>
</comment>
<dbReference type="Pfam" id="PF02754">
    <property type="entry name" value="CCG"/>
    <property type="match status" value="2"/>
</dbReference>
<reference evidence="2 3" key="1">
    <citation type="submission" date="2018-10" db="EMBL/GenBank/DDBJ databases">
        <title>Genomic Encyclopedia of Type Strains, Phase IV (KMG-IV): sequencing the most valuable type-strain genomes for metagenomic binning, comparative biology and taxonomic classification.</title>
        <authorList>
            <person name="Goeker M."/>
        </authorList>
    </citation>
    <scope>NUCLEOTIDE SEQUENCE [LARGE SCALE GENOMIC DNA]</scope>
    <source>
        <strain evidence="2 3">DSM 23229</strain>
    </source>
</reference>
<protein>
    <submittedName>
        <fullName evidence="2">L-lactate dehydrogenase complex protein LldE</fullName>
    </submittedName>
</protein>
<organism evidence="2 3">
    <name type="scientific">Kushneria sinocarnis</name>
    <dbReference type="NCBI Taxonomy" id="595502"/>
    <lineage>
        <taxon>Bacteria</taxon>
        <taxon>Pseudomonadati</taxon>
        <taxon>Pseudomonadota</taxon>
        <taxon>Gammaproteobacteria</taxon>
        <taxon>Oceanospirillales</taxon>
        <taxon>Halomonadaceae</taxon>
        <taxon>Kushneria</taxon>
    </lineage>
</organism>
<dbReference type="PANTHER" id="PTHR30296:SF0">
    <property type="entry name" value="LACTATE UTILIZATION PROTEIN A"/>
    <property type="match status" value="1"/>
</dbReference>
<dbReference type="EMBL" id="RBIN01000004">
    <property type="protein sequence ID" value="RKR04524.1"/>
    <property type="molecule type" value="Genomic_DNA"/>
</dbReference>
<evidence type="ECO:0000259" key="1">
    <source>
        <dbReference type="Pfam" id="PF02754"/>
    </source>
</evidence>
<evidence type="ECO:0000313" key="3">
    <source>
        <dbReference type="Proteomes" id="UP000281975"/>
    </source>
</evidence>
<dbReference type="GO" id="GO:0016491">
    <property type="term" value="F:oxidoreductase activity"/>
    <property type="evidence" value="ECO:0007669"/>
    <property type="project" value="UniProtKB-ARBA"/>
</dbReference>
<proteinExistence type="predicted"/>
<dbReference type="PANTHER" id="PTHR30296">
    <property type="entry name" value="UNCHARACTERIZED PROTEIN YKGE"/>
    <property type="match status" value="1"/>
</dbReference>
<name>A0A420WXQ9_9GAMM</name>
<dbReference type="InterPro" id="IPR004017">
    <property type="entry name" value="Cys_rich_dom"/>
</dbReference>
<sequence>MRVALFITCFNDTLFPDTGRAVVTVLERLGHEVDFPMAQTCCGQMHHNSGYRDEALGLVRRFVEQFESAEVVVIPSTSCTAMVRQHYPRLAREAGDESLVARLEALLPRVYEFAEFLTGRLGVTDVGAYYPHRVTYHASCTSLRALGLGEAPRRLLENVAGLEFVELPRIEECCGFGGTFAIKNADVSTAMLSDKMAAILATGAEVCTAGDNSCLMHIGGGLSRQQTGVRTVHLAEILASTEPGSQAAGGVRS</sequence>
<accession>A0A420WXQ9</accession>
<dbReference type="GO" id="GO:0005829">
    <property type="term" value="C:cytosol"/>
    <property type="evidence" value="ECO:0007669"/>
    <property type="project" value="TreeGrafter"/>
</dbReference>
<gene>
    <name evidence="2" type="ORF">C7446_1733</name>
</gene>
<dbReference type="Proteomes" id="UP000281975">
    <property type="component" value="Unassembled WGS sequence"/>
</dbReference>
<feature type="domain" description="Cysteine-rich" evidence="1">
    <location>
        <begin position="134"/>
        <end position="218"/>
    </location>
</feature>
<evidence type="ECO:0000313" key="2">
    <source>
        <dbReference type="EMBL" id="RKR04524.1"/>
    </source>
</evidence>